<accession>A0AA38X7H8</accession>
<comment type="caution">
    <text evidence="1">The sequence shown here is derived from an EMBL/GenBank/DDBJ whole genome shotgun (WGS) entry which is preliminary data.</text>
</comment>
<reference evidence="1" key="1">
    <citation type="submission" date="2022-10" db="EMBL/GenBank/DDBJ databases">
        <title>Culturing micro-colonial fungi from biological soil crusts in the Mojave desert and describing Neophaeococcomyces mojavensis, and introducing the new genera and species Taxawa tesnikishii.</title>
        <authorList>
            <person name="Kurbessoian T."/>
            <person name="Stajich J.E."/>
        </authorList>
    </citation>
    <scope>NUCLEOTIDE SEQUENCE</scope>
    <source>
        <strain evidence="1">TK_41</strain>
    </source>
</reference>
<evidence type="ECO:0000313" key="1">
    <source>
        <dbReference type="EMBL" id="KAJ9608229.1"/>
    </source>
</evidence>
<keyword evidence="2" id="KW-1185">Reference proteome</keyword>
<dbReference type="Proteomes" id="UP001172673">
    <property type="component" value="Unassembled WGS sequence"/>
</dbReference>
<name>A0AA38X7H8_9EURO</name>
<proteinExistence type="predicted"/>
<evidence type="ECO:0000313" key="2">
    <source>
        <dbReference type="Proteomes" id="UP001172673"/>
    </source>
</evidence>
<evidence type="ECO:0008006" key="3">
    <source>
        <dbReference type="Google" id="ProtNLM"/>
    </source>
</evidence>
<gene>
    <name evidence="1" type="ORF">H2200_007217</name>
</gene>
<sequence>MDNEGEFAAQLSRPFVLFRPRGGANVHRRARCLIDAKPHPAELSGASSDSKLRLMGIPYEVRAKIFHHILVNTVPIVLKISCKAFDTGSKEWRSHLEHEEERGFQCRPRSVLTDISPKDIKALLQVSRQVHEEGNEMLFGQNSWSCDSGQWFEKYFITDPYFGIGTKNAGFIQDLLLELPLALEGDTEPPFRSVATFVDFICTNLPDLRSLGLYLRTSQWLFRWVRDSAGNQPILNTAIERRALCIVSRITEKHQTLKKAIWTAEKSGRLFVTIVPSRREDSVEATAICDDNDGSPNVAVQASGKDFILDCAKIRKYNWYELFGQKASQFALPDSAVSSEPPTVALDTEGDGLDAALDLPGSMDLVLHTETKRRNSV</sequence>
<protein>
    <recommendedName>
        <fullName evidence="3">F-box domain-containing protein</fullName>
    </recommendedName>
</protein>
<dbReference type="EMBL" id="JAPDRK010000010">
    <property type="protein sequence ID" value="KAJ9608229.1"/>
    <property type="molecule type" value="Genomic_DNA"/>
</dbReference>
<dbReference type="AlphaFoldDB" id="A0AA38X7H8"/>
<organism evidence="1 2">
    <name type="scientific">Cladophialophora chaetospira</name>
    <dbReference type="NCBI Taxonomy" id="386627"/>
    <lineage>
        <taxon>Eukaryota</taxon>
        <taxon>Fungi</taxon>
        <taxon>Dikarya</taxon>
        <taxon>Ascomycota</taxon>
        <taxon>Pezizomycotina</taxon>
        <taxon>Eurotiomycetes</taxon>
        <taxon>Chaetothyriomycetidae</taxon>
        <taxon>Chaetothyriales</taxon>
        <taxon>Herpotrichiellaceae</taxon>
        <taxon>Cladophialophora</taxon>
    </lineage>
</organism>